<dbReference type="AlphaFoldDB" id="A0A813BS17"/>
<evidence type="ECO:0000313" key="1">
    <source>
        <dbReference type="EMBL" id="CAE7911380.1"/>
    </source>
</evidence>
<dbReference type="EMBL" id="CAJNJA010074030">
    <property type="protein sequence ID" value="CAE7911380.1"/>
    <property type="molecule type" value="Genomic_DNA"/>
</dbReference>
<dbReference type="Proteomes" id="UP000601435">
    <property type="component" value="Unassembled WGS sequence"/>
</dbReference>
<dbReference type="OrthoDB" id="411108at2759"/>
<reference evidence="1" key="1">
    <citation type="submission" date="2021-02" db="EMBL/GenBank/DDBJ databases">
        <authorList>
            <person name="Dougan E. K."/>
            <person name="Rhodes N."/>
            <person name="Thang M."/>
            <person name="Chan C."/>
        </authorList>
    </citation>
    <scope>NUCLEOTIDE SEQUENCE</scope>
</reference>
<protein>
    <submittedName>
        <fullName evidence="1">Uncharacterized protein</fullName>
    </submittedName>
</protein>
<keyword evidence="2" id="KW-1185">Reference proteome</keyword>
<evidence type="ECO:0000313" key="2">
    <source>
        <dbReference type="Proteomes" id="UP000601435"/>
    </source>
</evidence>
<sequence length="289" mass="32864">MGEKTLCQLIADMPCDDPWDDAAVCELEKQLAELEAWYDFLLLEPSGGIVIKSWLIEVPDFASNRRNAGMVAPEPPEIPHPEKFVRRVQKVTEEGNEVEVDEDWEFMTEEEMQDKGWSEERINGVKEHCKKHKGYIRKSLYDDEVLYWGNVKVRGKKKNFKRSFVRKVLEYEEEAAGKDDNEINMDFEFGAGAGGVAEQLDIKQPAAEIDPKLLSCFPEIEKAANPCGIYSKAGVAVEKRVNKLRDYKDELAMDAKIDDFIDRLQAADTELTNLYDSGIIDGYSVELLA</sequence>
<organism evidence="1 2">
    <name type="scientific">Symbiodinium necroappetens</name>
    <dbReference type="NCBI Taxonomy" id="1628268"/>
    <lineage>
        <taxon>Eukaryota</taxon>
        <taxon>Sar</taxon>
        <taxon>Alveolata</taxon>
        <taxon>Dinophyceae</taxon>
        <taxon>Suessiales</taxon>
        <taxon>Symbiodiniaceae</taxon>
        <taxon>Symbiodinium</taxon>
    </lineage>
</organism>
<accession>A0A813BS17</accession>
<proteinExistence type="predicted"/>
<gene>
    <name evidence="1" type="ORF">SNEC2469_LOCUS31052</name>
</gene>
<name>A0A813BS17_9DINO</name>
<comment type="caution">
    <text evidence="1">The sequence shown here is derived from an EMBL/GenBank/DDBJ whole genome shotgun (WGS) entry which is preliminary data.</text>
</comment>